<dbReference type="Proteomes" id="UP000295151">
    <property type="component" value="Unassembled WGS sequence"/>
</dbReference>
<dbReference type="InterPro" id="IPR007061">
    <property type="entry name" value="MST-like"/>
</dbReference>
<sequence>MRTSAPMLCGWLDWQRATVRLKCSGVSDEDARRALLPSSPAMTIAGLVSHLRWVEHGWFEAGFLGLPNLSPAGPDAEWHVPGVPLAQLLDEYDAQCARSREITATHPLDQLEAWAPPGLELVSLRWIVSHLLEETARHLGHLDTLRELTDGTTGS</sequence>
<dbReference type="SUPFAM" id="SSF109854">
    <property type="entry name" value="DinB/YfiT-like putative metalloenzymes"/>
    <property type="match status" value="1"/>
</dbReference>
<comment type="caution">
    <text evidence="1">The sequence shown here is derived from an EMBL/GenBank/DDBJ whole genome shotgun (WGS) entry which is preliminary data.</text>
</comment>
<reference evidence="1 2" key="1">
    <citation type="submission" date="2019-03" db="EMBL/GenBank/DDBJ databases">
        <title>Genomic Encyclopedia of Type Strains, Phase III (KMG-III): the genomes of soil and plant-associated and newly described type strains.</title>
        <authorList>
            <person name="Whitman W."/>
        </authorList>
    </citation>
    <scope>NUCLEOTIDE SEQUENCE [LARGE SCALE GENOMIC DNA]</scope>
    <source>
        <strain evidence="1 2">VKM Ac-2575</strain>
    </source>
</reference>
<dbReference type="RefSeq" id="WP_238158157.1">
    <property type="nucleotide sequence ID" value="NZ_SOCE01000001.1"/>
</dbReference>
<keyword evidence="2" id="KW-1185">Reference proteome</keyword>
<evidence type="ECO:0000313" key="2">
    <source>
        <dbReference type="Proteomes" id="UP000295151"/>
    </source>
</evidence>
<dbReference type="Pfam" id="PF04978">
    <property type="entry name" value="MST"/>
    <property type="match status" value="1"/>
</dbReference>
<protein>
    <submittedName>
        <fullName evidence="1">Uncharacterized protein DUF664</fullName>
    </submittedName>
</protein>
<dbReference type="Gene3D" id="1.20.120.450">
    <property type="entry name" value="dinb family like domain"/>
    <property type="match status" value="1"/>
</dbReference>
<accession>A0A4R7TBW9</accession>
<name>A0A4R7TBW9_9ACTN</name>
<organism evidence="1 2">
    <name type="scientific">Kribbella voronezhensis</name>
    <dbReference type="NCBI Taxonomy" id="2512212"/>
    <lineage>
        <taxon>Bacteria</taxon>
        <taxon>Bacillati</taxon>
        <taxon>Actinomycetota</taxon>
        <taxon>Actinomycetes</taxon>
        <taxon>Propionibacteriales</taxon>
        <taxon>Kribbellaceae</taxon>
        <taxon>Kribbella</taxon>
    </lineage>
</organism>
<evidence type="ECO:0000313" key="1">
    <source>
        <dbReference type="EMBL" id="TDU89554.1"/>
    </source>
</evidence>
<proteinExistence type="predicted"/>
<dbReference type="AlphaFoldDB" id="A0A4R7TBW9"/>
<dbReference type="EMBL" id="SOCE01000001">
    <property type="protein sequence ID" value="TDU89554.1"/>
    <property type="molecule type" value="Genomic_DNA"/>
</dbReference>
<gene>
    <name evidence="1" type="ORF">EV138_3125</name>
</gene>
<dbReference type="InterPro" id="IPR034660">
    <property type="entry name" value="DinB/YfiT-like"/>
</dbReference>